<dbReference type="RefSeq" id="WP_251875045.1">
    <property type="nucleotide sequence ID" value="NZ_CP098755.1"/>
</dbReference>
<feature type="compositionally biased region" description="Low complexity" evidence="1">
    <location>
        <begin position="392"/>
        <end position="401"/>
    </location>
</feature>
<protein>
    <submittedName>
        <fullName evidence="3">Flagellar hook-length control protein FliK</fullName>
    </submittedName>
</protein>
<keyword evidence="4" id="KW-1185">Reference proteome</keyword>
<dbReference type="Proteomes" id="UP001056500">
    <property type="component" value="Chromosome"/>
</dbReference>
<accession>A0ABY4WM36</accession>
<sequence>MNVANLMAPTVPVASVPGTGVQTGATGQQAFGSLGNLFAMQMTSALESMQATEENELFGDAGEMDSKDMAELTELLALLQQFVTLPLDQNQEEAAAITEKASQLPDFTGKLAQLPELGQKQMESMHAAFTQRGLPQATAEKLAAFLTALSQTDQTIPQKGQVKLDEQSNELLKRLGLTGVQSEQGKTEEKKPSAGMVNAAQVKQGSAEQTATAHHLTQRASQMPAMQNLRVSHALASYQTEAGLQAKSGVLADALNGTDKKATEAEFPSLNLNAQVSPGPQPASSQKANAANNAHPVQANQFSQQVSQLFVKQMKLTQVNGVHEARLILYPQSLGQVDVKITSQNGIVTAHFSAETAAGKELLDNQLSQLRAALTQQGLQVERLEVSQQGQSSNLAFQQQQQRERQPQPENENQKQTAQDDAEFSLEALLDNSEEVISRIGNSR</sequence>
<dbReference type="CDD" id="cd17470">
    <property type="entry name" value="T3SS_Flik_C"/>
    <property type="match status" value="1"/>
</dbReference>
<evidence type="ECO:0000313" key="3">
    <source>
        <dbReference type="EMBL" id="USG67929.1"/>
    </source>
</evidence>
<evidence type="ECO:0000259" key="2">
    <source>
        <dbReference type="Pfam" id="PF02120"/>
    </source>
</evidence>
<dbReference type="Pfam" id="PF02120">
    <property type="entry name" value="Flg_hook"/>
    <property type="match status" value="1"/>
</dbReference>
<evidence type="ECO:0000256" key="1">
    <source>
        <dbReference type="SAM" id="MobiDB-lite"/>
    </source>
</evidence>
<feature type="compositionally biased region" description="Polar residues" evidence="1">
    <location>
        <begin position="274"/>
        <end position="287"/>
    </location>
</feature>
<proteinExistence type="predicted"/>
<feature type="domain" description="Flagellar hook-length control protein-like C-terminal" evidence="2">
    <location>
        <begin position="312"/>
        <end position="393"/>
    </location>
</feature>
<evidence type="ECO:0000313" key="4">
    <source>
        <dbReference type="Proteomes" id="UP001056500"/>
    </source>
</evidence>
<dbReference type="EMBL" id="CP098755">
    <property type="protein sequence ID" value="USG67929.1"/>
    <property type="molecule type" value="Genomic_DNA"/>
</dbReference>
<dbReference type="Gene3D" id="3.30.750.140">
    <property type="match status" value="1"/>
</dbReference>
<keyword evidence="3" id="KW-0966">Cell projection</keyword>
<keyword evidence="3" id="KW-0282">Flagellum</keyword>
<name>A0ABY4WM36_9BACL</name>
<keyword evidence="3" id="KW-0969">Cilium</keyword>
<feature type="region of interest" description="Disordered" evidence="1">
    <location>
        <begin position="392"/>
        <end position="425"/>
    </location>
</feature>
<dbReference type="InterPro" id="IPR021136">
    <property type="entry name" value="Flagellar_hook_control-like_C"/>
</dbReference>
<organism evidence="3 4">
    <name type="scientific">Brevibacillus ruminantium</name>
    <dbReference type="NCBI Taxonomy" id="2950604"/>
    <lineage>
        <taxon>Bacteria</taxon>
        <taxon>Bacillati</taxon>
        <taxon>Bacillota</taxon>
        <taxon>Bacilli</taxon>
        <taxon>Bacillales</taxon>
        <taxon>Paenibacillaceae</taxon>
        <taxon>Brevibacillus</taxon>
    </lineage>
</organism>
<dbReference type="InterPro" id="IPR038610">
    <property type="entry name" value="FliK-like_C_sf"/>
</dbReference>
<gene>
    <name evidence="3" type="ORF">NDK47_11900</name>
</gene>
<feature type="region of interest" description="Disordered" evidence="1">
    <location>
        <begin position="274"/>
        <end position="293"/>
    </location>
</feature>
<reference evidence="3" key="1">
    <citation type="submission" date="2022-06" db="EMBL/GenBank/DDBJ databases">
        <title>Genome sequencing of Brevibacillus sp. BB3-R1.</title>
        <authorList>
            <person name="Heo J."/>
            <person name="Lee D."/>
            <person name="Won M."/>
            <person name="Han B.-H."/>
            <person name="Hong S.-B."/>
            <person name="Kwon S.-W."/>
        </authorList>
    </citation>
    <scope>NUCLEOTIDE SEQUENCE</scope>
    <source>
        <strain evidence="3">BB3-R1</strain>
    </source>
</reference>